<evidence type="ECO:0000256" key="1">
    <source>
        <dbReference type="ARBA" id="ARBA00004651"/>
    </source>
</evidence>
<dbReference type="Gene3D" id="3.30.70.1450">
    <property type="entry name" value="Regulator of K+ conductance, C-terminal domain"/>
    <property type="match status" value="1"/>
</dbReference>
<dbReference type="InterPro" id="IPR013099">
    <property type="entry name" value="K_chnl_dom"/>
</dbReference>
<feature type="transmembrane region" description="Helical" evidence="2">
    <location>
        <begin position="82"/>
        <end position="107"/>
    </location>
</feature>
<dbReference type="InterPro" id="IPR050721">
    <property type="entry name" value="Trk_Ktr_HKT_K-transport"/>
</dbReference>
<dbReference type="Gene3D" id="1.10.287.70">
    <property type="match status" value="1"/>
</dbReference>
<keyword evidence="2" id="KW-0472">Membrane</keyword>
<accession>A0ABV4XFP5</accession>
<evidence type="ECO:0000259" key="5">
    <source>
        <dbReference type="Pfam" id="PF22614"/>
    </source>
</evidence>
<sequence>MQRKKEPDPTFPISRERFWYFLQREKLDRLILVLVIILAFSSIGLSLLEPNLSITDALWWSIVTLTTVGYGDITPITFWGRVIAIVNMFFSIGILATFSATIASILVDRKIKENRGMTNFQFKNHIILCEWNYRAKVILNELRSNTQTKTTPIVLIASIDSKPVDDKYLFFIQGQVSDDTLNRANLAEAKTVIILGDDSLDNLARDAKVILSTLTVESINRSVYSIVELVDSAYIETCKRANADEIIVGSEISSMLIYQATINHGITQVISDIFSPEDRNQIYKIPVPKDKVGLTFLEVFIYMKQHHQSTVIAVQKDEEGEVISNPPTHYILTEYDYLIVIAPN</sequence>
<dbReference type="PANTHER" id="PTHR43833:SF9">
    <property type="entry name" value="POTASSIUM CHANNEL PROTEIN YUGO-RELATED"/>
    <property type="match status" value="1"/>
</dbReference>
<dbReference type="SUPFAM" id="SSF81324">
    <property type="entry name" value="Voltage-gated potassium channels"/>
    <property type="match status" value="1"/>
</dbReference>
<keyword evidence="7" id="KW-1185">Reference proteome</keyword>
<comment type="caution">
    <text evidence="6">The sequence shown here is derived from an EMBL/GenBank/DDBJ whole genome shotgun (WGS) entry which is preliminary data.</text>
</comment>
<feature type="domain" description="Potassium channel" evidence="4">
    <location>
        <begin position="33"/>
        <end position="107"/>
    </location>
</feature>
<evidence type="ECO:0000259" key="3">
    <source>
        <dbReference type="Pfam" id="PF06241"/>
    </source>
</evidence>
<feature type="domain" description="RCK N-terminal" evidence="5">
    <location>
        <begin position="121"/>
        <end position="226"/>
    </location>
</feature>
<comment type="subcellular location">
    <subcellularLocation>
        <location evidence="1">Cell membrane</location>
        <topology evidence="1">Multi-pass membrane protein</topology>
    </subcellularLocation>
</comment>
<dbReference type="InterPro" id="IPR036721">
    <property type="entry name" value="RCK_C_sf"/>
</dbReference>
<gene>
    <name evidence="6" type="ORF">ACE1CC_32680</name>
</gene>
<dbReference type="SUPFAM" id="SSF51735">
    <property type="entry name" value="NAD(P)-binding Rossmann-fold domains"/>
    <property type="match status" value="1"/>
</dbReference>
<dbReference type="RefSeq" id="WP_413274607.1">
    <property type="nucleotide sequence ID" value="NZ_JBHFNQ010000234.1"/>
</dbReference>
<evidence type="ECO:0000256" key="2">
    <source>
        <dbReference type="SAM" id="Phobius"/>
    </source>
</evidence>
<dbReference type="InterPro" id="IPR003148">
    <property type="entry name" value="RCK_N"/>
</dbReference>
<keyword evidence="2" id="KW-0812">Transmembrane</keyword>
<reference evidence="6 7" key="1">
    <citation type="submission" date="2024-09" db="EMBL/GenBank/DDBJ databases">
        <title>Floridaenema gen nov. (Aerosakkonemataceae, Aerosakkonematales ord. nov., Cyanobacteria) from benthic tropical and subtropical fresh waters, with the description of four new species.</title>
        <authorList>
            <person name="Moretto J.A."/>
            <person name="Berthold D.E."/>
            <person name="Lefler F.W."/>
            <person name="Huang I.-S."/>
            <person name="Laughinghouse H. IV."/>
        </authorList>
    </citation>
    <scope>NUCLEOTIDE SEQUENCE [LARGE SCALE GENOMIC DNA]</scope>
    <source>
        <strain evidence="6 7">BLCC-F46</strain>
    </source>
</reference>
<protein>
    <submittedName>
        <fullName evidence="6">Ion channel</fullName>
    </submittedName>
</protein>
<organism evidence="6 7">
    <name type="scientific">Floridaenema aerugineum BLCC-F46</name>
    <dbReference type="NCBI Taxonomy" id="3153654"/>
    <lineage>
        <taxon>Bacteria</taxon>
        <taxon>Bacillati</taxon>
        <taxon>Cyanobacteriota</taxon>
        <taxon>Cyanophyceae</taxon>
        <taxon>Oscillatoriophycideae</taxon>
        <taxon>Aerosakkonematales</taxon>
        <taxon>Aerosakkonemataceae</taxon>
        <taxon>Floridanema</taxon>
        <taxon>Floridanema aerugineum</taxon>
    </lineage>
</organism>
<dbReference type="InterPro" id="IPR010420">
    <property type="entry name" value="CASTOR/POLLUX/SYM8_dom"/>
</dbReference>
<feature type="transmembrane region" description="Helical" evidence="2">
    <location>
        <begin position="30"/>
        <end position="48"/>
    </location>
</feature>
<keyword evidence="2" id="KW-1133">Transmembrane helix</keyword>
<evidence type="ECO:0000313" key="7">
    <source>
        <dbReference type="Proteomes" id="UP001576774"/>
    </source>
</evidence>
<name>A0ABV4XFP5_9CYAN</name>
<dbReference type="PANTHER" id="PTHR43833">
    <property type="entry name" value="POTASSIUM CHANNEL PROTEIN 2-RELATED-RELATED"/>
    <property type="match status" value="1"/>
</dbReference>
<feature type="domain" description="CASTOR/POLLUX/SYM8 ion channel conserved" evidence="3">
    <location>
        <begin position="252"/>
        <end position="343"/>
    </location>
</feature>
<evidence type="ECO:0000259" key="4">
    <source>
        <dbReference type="Pfam" id="PF07885"/>
    </source>
</evidence>
<evidence type="ECO:0000313" key="6">
    <source>
        <dbReference type="EMBL" id="MFB2881632.1"/>
    </source>
</evidence>
<dbReference type="Gene3D" id="3.40.50.720">
    <property type="entry name" value="NAD(P)-binding Rossmann-like Domain"/>
    <property type="match status" value="1"/>
</dbReference>
<proteinExistence type="predicted"/>
<dbReference type="Proteomes" id="UP001576774">
    <property type="component" value="Unassembled WGS sequence"/>
</dbReference>
<dbReference type="EMBL" id="JBHFNQ010000234">
    <property type="protein sequence ID" value="MFB2881632.1"/>
    <property type="molecule type" value="Genomic_DNA"/>
</dbReference>
<dbReference type="Pfam" id="PF22614">
    <property type="entry name" value="Slo-like_RCK"/>
    <property type="match status" value="1"/>
</dbReference>
<dbReference type="InterPro" id="IPR036291">
    <property type="entry name" value="NAD(P)-bd_dom_sf"/>
</dbReference>
<dbReference type="Pfam" id="PF06241">
    <property type="entry name" value="Castor_Poll_mid"/>
    <property type="match status" value="1"/>
</dbReference>
<dbReference type="Pfam" id="PF07885">
    <property type="entry name" value="Ion_trans_2"/>
    <property type="match status" value="1"/>
</dbReference>